<dbReference type="EMBL" id="CP138348">
    <property type="protein sequence ID" value="WPF88419.1"/>
    <property type="molecule type" value="Genomic_DNA"/>
</dbReference>
<organism evidence="2">
    <name type="scientific">Cyanobacterium aponinum AL20115</name>
    <dbReference type="NCBI Taxonomy" id="3090662"/>
    <lineage>
        <taxon>Bacteria</taxon>
        <taxon>Bacillati</taxon>
        <taxon>Cyanobacteriota</taxon>
        <taxon>Cyanophyceae</taxon>
        <taxon>Oscillatoriophycideae</taxon>
        <taxon>Chroococcales</taxon>
        <taxon>Geminocystaceae</taxon>
        <taxon>Cyanobacterium</taxon>
    </lineage>
</organism>
<dbReference type="InterPro" id="IPR002716">
    <property type="entry name" value="PIN_dom"/>
</dbReference>
<name>A0AAF1C686_9CHRO</name>
<protein>
    <submittedName>
        <fullName evidence="2">PIN domain-containing protein</fullName>
    </submittedName>
</protein>
<feature type="domain" description="PIN" evidence="1">
    <location>
        <begin position="5"/>
        <end position="115"/>
    </location>
</feature>
<dbReference type="RefSeq" id="WP_320001465.1">
    <property type="nucleotide sequence ID" value="NZ_CP138348.1"/>
</dbReference>
<dbReference type="InterPro" id="IPR029060">
    <property type="entry name" value="PIN-like_dom_sf"/>
</dbReference>
<sequence length="135" mass="15322">MKKTFIDSGVLIFAARGEGELAEKALSVLEDSEREFASSIFIQLEILPKAIYNKKQAEIEFYKTYFEAVFYWATDLENIIKKALEEASNYGTGAMDSLHIASAKLLQVDEFITNEKTNKSIHRSQSINIISLYDL</sequence>
<dbReference type="SUPFAM" id="SSF88723">
    <property type="entry name" value="PIN domain-like"/>
    <property type="match status" value="1"/>
</dbReference>
<evidence type="ECO:0000259" key="1">
    <source>
        <dbReference type="Pfam" id="PF01850"/>
    </source>
</evidence>
<dbReference type="Gene3D" id="3.40.50.1010">
    <property type="entry name" value="5'-nuclease"/>
    <property type="match status" value="1"/>
</dbReference>
<reference evidence="2" key="1">
    <citation type="submission" date="2023-11" db="EMBL/GenBank/DDBJ databases">
        <title>Genome sequence of Cyanobacterium aponinum BCRC AL20115.</title>
        <authorList>
            <person name="Chang H.-Y."/>
            <person name="Lin K.-M."/>
            <person name="Hsueh H.-T."/>
            <person name="Chu H.-A."/>
            <person name="Kuo C.-H."/>
        </authorList>
    </citation>
    <scope>NUCLEOTIDE SEQUENCE</scope>
    <source>
        <strain evidence="2">AL20115</strain>
    </source>
</reference>
<gene>
    <name evidence="2" type="ORF">SAY89_16740</name>
</gene>
<dbReference type="AlphaFoldDB" id="A0AAF1C686"/>
<dbReference type="Pfam" id="PF01850">
    <property type="entry name" value="PIN"/>
    <property type="match status" value="1"/>
</dbReference>
<evidence type="ECO:0000313" key="2">
    <source>
        <dbReference type="EMBL" id="WPF88419.1"/>
    </source>
</evidence>
<proteinExistence type="predicted"/>
<dbReference type="CDD" id="cd09854">
    <property type="entry name" value="PIN_VapC-like"/>
    <property type="match status" value="1"/>
</dbReference>
<accession>A0AAF1C686</accession>